<evidence type="ECO:0000256" key="5">
    <source>
        <dbReference type="ARBA" id="ARBA00040665"/>
    </source>
</evidence>
<evidence type="ECO:0000313" key="10">
    <source>
        <dbReference type="RefSeq" id="XP_014665391.1"/>
    </source>
</evidence>
<feature type="compositionally biased region" description="Low complexity" evidence="8">
    <location>
        <begin position="170"/>
        <end position="179"/>
    </location>
</feature>
<dbReference type="SMART" id="SM00028">
    <property type="entry name" value="TPR"/>
    <property type="match status" value="3"/>
</dbReference>
<feature type="repeat" description="TPR" evidence="7">
    <location>
        <begin position="430"/>
        <end position="463"/>
    </location>
</feature>
<gene>
    <name evidence="10" type="primary">LOC106807537</name>
</gene>
<reference evidence="10" key="1">
    <citation type="submission" date="2025-08" db="UniProtKB">
        <authorList>
            <consortium name="RefSeq"/>
        </authorList>
    </citation>
    <scope>IDENTIFICATION</scope>
</reference>
<dbReference type="Gene3D" id="1.25.40.10">
    <property type="entry name" value="Tetratricopeptide repeat domain"/>
    <property type="match status" value="1"/>
</dbReference>
<feature type="region of interest" description="Disordered" evidence="8">
    <location>
        <begin position="79"/>
        <end position="115"/>
    </location>
</feature>
<evidence type="ECO:0000256" key="3">
    <source>
        <dbReference type="ARBA" id="ARBA00022737"/>
    </source>
</evidence>
<evidence type="ECO:0000313" key="9">
    <source>
        <dbReference type="Proteomes" id="UP000695022"/>
    </source>
</evidence>
<feature type="compositionally biased region" description="Basic and acidic residues" evidence="8">
    <location>
        <begin position="88"/>
        <end position="111"/>
    </location>
</feature>
<dbReference type="RefSeq" id="XP_014665391.1">
    <property type="nucleotide sequence ID" value="XM_014809905.1"/>
</dbReference>
<dbReference type="InterPro" id="IPR019734">
    <property type="entry name" value="TPR_rpt"/>
</dbReference>
<evidence type="ECO:0000256" key="6">
    <source>
        <dbReference type="ARBA" id="ARBA00044739"/>
    </source>
</evidence>
<dbReference type="Proteomes" id="UP000695022">
    <property type="component" value="Unplaced"/>
</dbReference>
<dbReference type="Pfam" id="PF13174">
    <property type="entry name" value="TPR_6"/>
    <property type="match status" value="1"/>
</dbReference>
<keyword evidence="4 7" id="KW-0802">TPR repeat</keyword>
<keyword evidence="9" id="KW-1185">Reference proteome</keyword>
<evidence type="ECO:0000256" key="2">
    <source>
        <dbReference type="ARBA" id="ARBA00022490"/>
    </source>
</evidence>
<evidence type="ECO:0000256" key="8">
    <source>
        <dbReference type="SAM" id="MobiDB-lite"/>
    </source>
</evidence>
<dbReference type="SUPFAM" id="SSF48452">
    <property type="entry name" value="TPR-like"/>
    <property type="match status" value="1"/>
</dbReference>
<name>A0ABM1DZM0_PRICU</name>
<proteinExistence type="predicted"/>
<dbReference type="GeneID" id="106807537"/>
<evidence type="ECO:0000256" key="4">
    <source>
        <dbReference type="ARBA" id="ARBA00022803"/>
    </source>
</evidence>
<evidence type="ECO:0000256" key="7">
    <source>
        <dbReference type="PROSITE-ProRule" id="PRU00339"/>
    </source>
</evidence>
<dbReference type="Pfam" id="PF13424">
    <property type="entry name" value="TPR_12"/>
    <property type="match status" value="1"/>
</dbReference>
<evidence type="ECO:0000256" key="1">
    <source>
        <dbReference type="ARBA" id="ARBA00004496"/>
    </source>
</evidence>
<feature type="region of interest" description="Disordered" evidence="8">
    <location>
        <begin position="1"/>
        <end position="29"/>
    </location>
</feature>
<accession>A0ABM1DZM0</accession>
<keyword evidence="3" id="KW-0677">Repeat</keyword>
<feature type="region of interest" description="Disordered" evidence="8">
    <location>
        <begin position="161"/>
        <end position="191"/>
    </location>
</feature>
<dbReference type="PANTHER" id="PTHR46630:SF1">
    <property type="entry name" value="TETRATRICOPEPTIDE REPEAT PROTEIN 29"/>
    <property type="match status" value="1"/>
</dbReference>
<sequence length="517" mass="57871">MSGLTTQLPAIGFTLPESSGLQSDNTNGKTTMEQWQEGAGNRTTSCTHRRFLVGSQNPVVQKSCSPTLTQKLAKKSKRIIDNSVSADKTAKKGSSEGQKRSLKKGERELLKKNVALRSQQPYMTLEETMRHRNSYFHRLCVDTLAGGFHETFTELVNLARQEQQQREQEGAAAAAQPSSPSRPPLATQPEKLDTMRSCLARAEEADMKSNFEEEYKAQHELARYFNQTGDAWLEDHMLAACLNTSHKVSKCKASNQRIAESNCNIGVSLENQSRWSTAAAYFESFYNLTACQYWEDDNGRLLRSIACEHLTRIYTKMAERVSPVDRDNAMAYLLKAYDKAKEGDSNEALGATSYQLGLAYCDRGDQERAIKYLTVFMEVCQKQNDQIGLGESYEAIAKAYESQGNMTDAKTYLQRYLEVAQSSGHRDALYRASLSLGEIYNLTGDFAAATDCFQRAYELCAASSPDTSSARLAQVLCGVTRAHSLLLPYNTRVVDLPSATPALLRWKEQRKWQEDVE</sequence>
<comment type="subcellular location">
    <subcellularLocation>
        <location evidence="1">Cytoplasm</location>
    </subcellularLocation>
</comment>
<dbReference type="PANTHER" id="PTHR46630">
    <property type="entry name" value="TETRATRICOPEPTIDE REPEAT PROTEIN 29"/>
    <property type="match status" value="1"/>
</dbReference>
<comment type="function">
    <text evidence="6">Axonemal protein which is implicated in axonemal and/or peri-axonemal structure assembly and regulates flagellum assembly and beating and therefore sperm motility.</text>
</comment>
<dbReference type="PROSITE" id="PS50005">
    <property type="entry name" value="TPR"/>
    <property type="match status" value="1"/>
</dbReference>
<feature type="compositionally biased region" description="Polar residues" evidence="8">
    <location>
        <begin position="16"/>
        <end position="29"/>
    </location>
</feature>
<protein>
    <recommendedName>
        <fullName evidence="5">Tetratricopeptide repeat protein 29</fullName>
    </recommendedName>
</protein>
<dbReference type="InterPro" id="IPR011990">
    <property type="entry name" value="TPR-like_helical_dom_sf"/>
</dbReference>
<organism evidence="9 10">
    <name type="scientific">Priapulus caudatus</name>
    <name type="common">Priapulid worm</name>
    <dbReference type="NCBI Taxonomy" id="37621"/>
    <lineage>
        <taxon>Eukaryota</taxon>
        <taxon>Metazoa</taxon>
        <taxon>Ecdysozoa</taxon>
        <taxon>Scalidophora</taxon>
        <taxon>Priapulida</taxon>
        <taxon>Priapulimorpha</taxon>
        <taxon>Priapulimorphida</taxon>
        <taxon>Priapulidae</taxon>
        <taxon>Priapulus</taxon>
    </lineage>
</organism>
<keyword evidence="2" id="KW-0963">Cytoplasm</keyword>
<dbReference type="InterPro" id="IPR051476">
    <property type="entry name" value="Bac_ResReg_Asp_Phosphatase"/>
</dbReference>